<reference evidence="2" key="1">
    <citation type="journal article" date="2021" name="PeerJ">
        <title>Extensive microbial diversity within the chicken gut microbiome revealed by metagenomics and culture.</title>
        <authorList>
            <person name="Gilroy R."/>
            <person name="Ravi A."/>
            <person name="Getino M."/>
            <person name="Pursley I."/>
            <person name="Horton D.L."/>
            <person name="Alikhan N.F."/>
            <person name="Baker D."/>
            <person name="Gharbi K."/>
            <person name="Hall N."/>
            <person name="Watson M."/>
            <person name="Adriaenssens E.M."/>
            <person name="Foster-Nyarko E."/>
            <person name="Jarju S."/>
            <person name="Secka A."/>
            <person name="Antonio M."/>
            <person name="Oren A."/>
            <person name="Chaudhuri R.R."/>
            <person name="La Ragione R."/>
            <person name="Hildebrand F."/>
            <person name="Pallen M.J."/>
        </authorList>
    </citation>
    <scope>NUCLEOTIDE SEQUENCE</scope>
    <source>
        <strain evidence="2">G4-2901</strain>
    </source>
</reference>
<sequence>MKQFVLLLLLVICSCTTGERDLKGNWIEVLPPDTPYVQGVCIKDNGIAESLGMETLKYHGWEKHGNKLILNGESIGNGQTILFADTFDIISLKNDTLVLKDRDRIATYARCNGDVMKKSPSRKPYEGFEWKEISGAGLKLMAQSNDDIRLLVDPLLPGVVMVRNGDVAPHALIRIFQLKNKRIDEVIDKLSSSADWDKSQTCRFEETASGRSGVRRYVMLPDGDYAEMIDSLKKHEPVPSTCNGWGTGNSGMRYFEIYDNAPDKAVFMEIGQDAPLFDENSIELCDTDTDSTSMDLLYTMEGELRIGHEVRAFTPSGSDREFWIVDKTGQLLEKYDKITKGQKNGKPVKATLRLEYNGKWDDGFAAEYDGTYLIREVVELKAE</sequence>
<accession>A0A948TBD7</accession>
<reference evidence="2" key="2">
    <citation type="submission" date="2021-04" db="EMBL/GenBank/DDBJ databases">
        <authorList>
            <person name="Gilroy R."/>
        </authorList>
    </citation>
    <scope>NUCLEOTIDE SEQUENCE</scope>
    <source>
        <strain evidence="2">G4-2901</strain>
    </source>
</reference>
<dbReference type="Proteomes" id="UP000783796">
    <property type="component" value="Unassembled WGS sequence"/>
</dbReference>
<protein>
    <submittedName>
        <fullName evidence="2">Lipocalin family protein</fullName>
    </submittedName>
</protein>
<name>A0A948TBD7_9BACT</name>
<proteinExistence type="predicted"/>
<dbReference type="InterPro" id="IPR024311">
    <property type="entry name" value="Lipocalin-like"/>
</dbReference>
<dbReference type="Gene3D" id="2.40.128.280">
    <property type="match status" value="1"/>
</dbReference>
<comment type="caution">
    <text evidence="2">The sequence shown here is derived from an EMBL/GenBank/DDBJ whole genome shotgun (WGS) entry which is preliminary data.</text>
</comment>
<dbReference type="EMBL" id="JAHLFW010000063">
    <property type="protein sequence ID" value="MBU3838097.1"/>
    <property type="molecule type" value="Genomic_DNA"/>
</dbReference>
<dbReference type="Pfam" id="PF12702">
    <property type="entry name" value="Lipocalin_3"/>
    <property type="match status" value="1"/>
</dbReference>
<evidence type="ECO:0000313" key="2">
    <source>
        <dbReference type="EMBL" id="MBU3838097.1"/>
    </source>
</evidence>
<evidence type="ECO:0000259" key="1">
    <source>
        <dbReference type="Pfam" id="PF12702"/>
    </source>
</evidence>
<organism evidence="2 3">
    <name type="scientific">Candidatus Phocaeicola faecigallinarum</name>
    <dbReference type="NCBI Taxonomy" id="2838732"/>
    <lineage>
        <taxon>Bacteria</taxon>
        <taxon>Pseudomonadati</taxon>
        <taxon>Bacteroidota</taxon>
        <taxon>Bacteroidia</taxon>
        <taxon>Bacteroidales</taxon>
        <taxon>Bacteroidaceae</taxon>
        <taxon>Phocaeicola</taxon>
    </lineage>
</organism>
<feature type="domain" description="Lipocalin-like" evidence="1">
    <location>
        <begin position="20"/>
        <end position="110"/>
    </location>
</feature>
<gene>
    <name evidence="2" type="ORF">H9777_07240</name>
</gene>
<dbReference type="AlphaFoldDB" id="A0A948TBD7"/>
<evidence type="ECO:0000313" key="3">
    <source>
        <dbReference type="Proteomes" id="UP000783796"/>
    </source>
</evidence>
<dbReference type="PROSITE" id="PS51257">
    <property type="entry name" value="PROKAR_LIPOPROTEIN"/>
    <property type="match status" value="1"/>
</dbReference>